<sequence>MQIGVNVPNFGPGTDPGVLRQWAQTLEGLGFDLLMVSDHVAVTPDVAEQYPAPFYEPFTTLAWLAGITSRVRLGTTVLIVPYRHPLLVARMAANLNQLSGGRLVLGVGVGWARQEFAALGVPFAQRGRLTDEHLQAIRAAWADDGDYQAGDIPIWVGGNSDAGQRRAVRLGDAWHPLRFTLDWYSGALDRLTEAADAQGRPVPALAPRIILRITDAPLPEPGRLAGEGSLDQVLDDIETLRRLGADTVVLDPFGGDPAETRHPQVAWQALAAIAANRGRNAGPGTRTERP</sequence>
<keyword evidence="4 6" id="KW-0503">Monooxygenase</keyword>
<dbReference type="Gene3D" id="3.20.20.30">
    <property type="entry name" value="Luciferase-like domain"/>
    <property type="match status" value="1"/>
</dbReference>
<dbReference type="Pfam" id="PF00296">
    <property type="entry name" value="Bac_luciferase"/>
    <property type="match status" value="1"/>
</dbReference>
<dbReference type="InterPro" id="IPR050172">
    <property type="entry name" value="SsuD_RutA_monooxygenase"/>
</dbReference>
<evidence type="ECO:0000256" key="4">
    <source>
        <dbReference type="ARBA" id="ARBA00023033"/>
    </source>
</evidence>
<dbReference type="RefSeq" id="WP_192770723.1">
    <property type="nucleotide sequence ID" value="NZ_JADBEB010000001.1"/>
</dbReference>
<dbReference type="Proteomes" id="UP000649753">
    <property type="component" value="Unassembled WGS sequence"/>
</dbReference>
<evidence type="ECO:0000256" key="2">
    <source>
        <dbReference type="ARBA" id="ARBA00022643"/>
    </source>
</evidence>
<dbReference type="PANTHER" id="PTHR42847">
    <property type="entry name" value="ALKANESULFONATE MONOOXYGENASE"/>
    <property type="match status" value="1"/>
</dbReference>
<evidence type="ECO:0000256" key="3">
    <source>
        <dbReference type="ARBA" id="ARBA00023002"/>
    </source>
</evidence>
<dbReference type="PANTHER" id="PTHR42847:SF4">
    <property type="entry name" value="ALKANESULFONATE MONOOXYGENASE-RELATED"/>
    <property type="match status" value="1"/>
</dbReference>
<evidence type="ECO:0000313" key="7">
    <source>
        <dbReference type="Proteomes" id="UP000649753"/>
    </source>
</evidence>
<proteinExistence type="predicted"/>
<dbReference type="GO" id="GO:0008726">
    <property type="term" value="F:alkanesulfonate monooxygenase activity"/>
    <property type="evidence" value="ECO:0007669"/>
    <property type="project" value="TreeGrafter"/>
</dbReference>
<keyword evidence="2" id="KW-0288">FMN</keyword>
<dbReference type="AlphaFoldDB" id="A0A927R9R9"/>
<evidence type="ECO:0000256" key="1">
    <source>
        <dbReference type="ARBA" id="ARBA00022630"/>
    </source>
</evidence>
<gene>
    <name evidence="6" type="ORF">H4W31_007337</name>
</gene>
<comment type="caution">
    <text evidence="6">The sequence shown here is derived from an EMBL/GenBank/DDBJ whole genome shotgun (WGS) entry which is preliminary data.</text>
</comment>
<dbReference type="InterPro" id="IPR011251">
    <property type="entry name" value="Luciferase-like_dom"/>
</dbReference>
<keyword evidence="7" id="KW-1185">Reference proteome</keyword>
<dbReference type="GO" id="GO:0046306">
    <property type="term" value="P:alkanesulfonate catabolic process"/>
    <property type="evidence" value="ECO:0007669"/>
    <property type="project" value="TreeGrafter"/>
</dbReference>
<organism evidence="6 7">
    <name type="scientific">Plantactinospora soyae</name>
    <dbReference type="NCBI Taxonomy" id="1544732"/>
    <lineage>
        <taxon>Bacteria</taxon>
        <taxon>Bacillati</taxon>
        <taxon>Actinomycetota</taxon>
        <taxon>Actinomycetes</taxon>
        <taxon>Micromonosporales</taxon>
        <taxon>Micromonosporaceae</taxon>
        <taxon>Plantactinospora</taxon>
    </lineage>
</organism>
<protein>
    <submittedName>
        <fullName evidence="6">Alkanesulfonate monooxygenase SsuD/methylene tetrahydromethanopterin reductase-like flavin-dependent oxidoreductase (Luciferase family)</fullName>
    </submittedName>
</protein>
<feature type="domain" description="Luciferase-like" evidence="5">
    <location>
        <begin position="5"/>
        <end position="207"/>
    </location>
</feature>
<keyword evidence="3" id="KW-0560">Oxidoreductase</keyword>
<dbReference type="InterPro" id="IPR036661">
    <property type="entry name" value="Luciferase-like_sf"/>
</dbReference>
<accession>A0A927R9R9</accession>
<reference evidence="6" key="1">
    <citation type="submission" date="2020-10" db="EMBL/GenBank/DDBJ databases">
        <title>Sequencing the genomes of 1000 actinobacteria strains.</title>
        <authorList>
            <person name="Klenk H.-P."/>
        </authorList>
    </citation>
    <scope>NUCLEOTIDE SEQUENCE</scope>
    <source>
        <strain evidence="6">DSM 46832</strain>
    </source>
</reference>
<evidence type="ECO:0000259" key="5">
    <source>
        <dbReference type="Pfam" id="PF00296"/>
    </source>
</evidence>
<evidence type="ECO:0000313" key="6">
    <source>
        <dbReference type="EMBL" id="MBE1491699.1"/>
    </source>
</evidence>
<keyword evidence="1" id="KW-0285">Flavoprotein</keyword>
<name>A0A927R9R9_9ACTN</name>
<dbReference type="SUPFAM" id="SSF51679">
    <property type="entry name" value="Bacterial luciferase-like"/>
    <property type="match status" value="1"/>
</dbReference>
<dbReference type="EMBL" id="JADBEB010000001">
    <property type="protein sequence ID" value="MBE1491699.1"/>
    <property type="molecule type" value="Genomic_DNA"/>
</dbReference>